<dbReference type="InterPro" id="IPR011010">
    <property type="entry name" value="DNA_brk_join_enz"/>
</dbReference>
<sequence>MSRSNFRGDWVKARKAGGVTAERHLHDLRHTGNTPASTAGAGTRELMTRMGHSSSRAALIHPHMTSDRDRAITDRLGDMIRKSG</sequence>
<dbReference type="RefSeq" id="WP_313666978.1">
    <property type="nucleotide sequence ID" value="NZ_JACHMS010000001.1"/>
</dbReference>
<dbReference type="AlphaFoldDB" id="A0A7W7DSF4"/>
<dbReference type="EMBL" id="JACHMS010000001">
    <property type="protein sequence ID" value="MBB4714582.1"/>
    <property type="molecule type" value="Genomic_DNA"/>
</dbReference>
<evidence type="ECO:0000313" key="4">
    <source>
        <dbReference type="Proteomes" id="UP000565089"/>
    </source>
</evidence>
<evidence type="ECO:0000313" key="3">
    <source>
        <dbReference type="EMBL" id="MBB4714582.1"/>
    </source>
</evidence>
<evidence type="ECO:0000256" key="1">
    <source>
        <dbReference type="ARBA" id="ARBA00023172"/>
    </source>
</evidence>
<feature type="compositionally biased region" description="Basic and acidic residues" evidence="2">
    <location>
        <begin position="21"/>
        <end position="30"/>
    </location>
</feature>
<organism evidence="3 4">
    <name type="scientific">Streptomyces luteogriseus</name>
    <dbReference type="NCBI Taxonomy" id="68233"/>
    <lineage>
        <taxon>Bacteria</taxon>
        <taxon>Bacillati</taxon>
        <taxon>Actinomycetota</taxon>
        <taxon>Actinomycetes</taxon>
        <taxon>Kitasatosporales</taxon>
        <taxon>Streptomycetaceae</taxon>
        <taxon>Streptomyces</taxon>
    </lineage>
</organism>
<dbReference type="GeneID" id="95796435"/>
<dbReference type="Gene3D" id="1.10.443.10">
    <property type="entry name" value="Intergrase catalytic core"/>
    <property type="match status" value="1"/>
</dbReference>
<comment type="caution">
    <text evidence="3">The sequence shown here is derived from an EMBL/GenBank/DDBJ whole genome shotgun (WGS) entry which is preliminary data.</text>
</comment>
<reference evidence="3 4" key="1">
    <citation type="submission" date="2020-08" db="EMBL/GenBank/DDBJ databases">
        <title>Sequencing the genomes of 1000 actinobacteria strains.</title>
        <authorList>
            <person name="Klenk H.-P."/>
        </authorList>
    </citation>
    <scope>NUCLEOTIDE SEQUENCE [LARGE SCALE GENOMIC DNA]</scope>
    <source>
        <strain evidence="3 4">DSM 40483</strain>
    </source>
</reference>
<dbReference type="GO" id="GO:0006310">
    <property type="term" value="P:DNA recombination"/>
    <property type="evidence" value="ECO:0007669"/>
    <property type="project" value="UniProtKB-KW"/>
</dbReference>
<dbReference type="GO" id="GO:0003677">
    <property type="term" value="F:DNA binding"/>
    <property type="evidence" value="ECO:0007669"/>
    <property type="project" value="InterPro"/>
</dbReference>
<keyword evidence="4" id="KW-1185">Reference proteome</keyword>
<dbReference type="SUPFAM" id="SSF56349">
    <property type="entry name" value="DNA breaking-rejoining enzymes"/>
    <property type="match status" value="1"/>
</dbReference>
<dbReference type="InterPro" id="IPR013762">
    <property type="entry name" value="Integrase-like_cat_sf"/>
</dbReference>
<protein>
    <submittedName>
        <fullName evidence="3">Integrase</fullName>
    </submittedName>
</protein>
<accession>A0A7W7DSF4</accession>
<keyword evidence="1" id="KW-0233">DNA recombination</keyword>
<dbReference type="GO" id="GO:0015074">
    <property type="term" value="P:DNA integration"/>
    <property type="evidence" value="ECO:0007669"/>
    <property type="project" value="InterPro"/>
</dbReference>
<name>A0A7W7DSF4_9ACTN</name>
<gene>
    <name evidence="3" type="ORF">BJ965_004464</name>
</gene>
<feature type="region of interest" description="Disordered" evidence="2">
    <location>
        <begin position="1"/>
        <end position="46"/>
    </location>
</feature>
<evidence type="ECO:0000256" key="2">
    <source>
        <dbReference type="SAM" id="MobiDB-lite"/>
    </source>
</evidence>
<proteinExistence type="predicted"/>
<dbReference type="Proteomes" id="UP000565089">
    <property type="component" value="Unassembled WGS sequence"/>
</dbReference>